<keyword evidence="3" id="KW-1185">Reference proteome</keyword>
<name>A0A7E4VGD2_PANRE</name>
<feature type="transmembrane region" description="Helical" evidence="2">
    <location>
        <begin position="42"/>
        <end position="61"/>
    </location>
</feature>
<evidence type="ECO:0000313" key="4">
    <source>
        <dbReference type="WBParaSite" id="Pan_g20490.t1"/>
    </source>
</evidence>
<sequence length="90" mass="9886">MFAARRFVLAARSAASIGSKRAVHKGIEGTPPMRYMSVAERIAVYGLITVSFLSYPTYLMINLDNIRPKGENSLGDNALAEKERRAAVRA</sequence>
<proteinExistence type="predicted"/>
<organism evidence="3 4">
    <name type="scientific">Panagrellus redivivus</name>
    <name type="common">Microworm</name>
    <dbReference type="NCBI Taxonomy" id="6233"/>
    <lineage>
        <taxon>Eukaryota</taxon>
        <taxon>Metazoa</taxon>
        <taxon>Ecdysozoa</taxon>
        <taxon>Nematoda</taxon>
        <taxon>Chromadorea</taxon>
        <taxon>Rhabditida</taxon>
        <taxon>Tylenchina</taxon>
        <taxon>Panagrolaimomorpha</taxon>
        <taxon>Panagrolaimoidea</taxon>
        <taxon>Panagrolaimidae</taxon>
        <taxon>Panagrellus</taxon>
    </lineage>
</organism>
<keyword evidence="2" id="KW-0812">Transmembrane</keyword>
<evidence type="ECO:0000313" key="3">
    <source>
        <dbReference type="Proteomes" id="UP000492821"/>
    </source>
</evidence>
<reference evidence="3" key="1">
    <citation type="journal article" date="2013" name="Genetics">
        <title>The draft genome and transcriptome of Panagrellus redivivus are shaped by the harsh demands of a free-living lifestyle.</title>
        <authorList>
            <person name="Srinivasan J."/>
            <person name="Dillman A.R."/>
            <person name="Macchietto M.G."/>
            <person name="Heikkinen L."/>
            <person name="Lakso M."/>
            <person name="Fracchia K.M."/>
            <person name="Antoshechkin I."/>
            <person name="Mortazavi A."/>
            <person name="Wong G."/>
            <person name="Sternberg P.W."/>
        </authorList>
    </citation>
    <scope>NUCLEOTIDE SEQUENCE [LARGE SCALE GENOMIC DNA]</scope>
    <source>
        <strain evidence="3">MT8872</strain>
    </source>
</reference>
<dbReference type="WBParaSite" id="Pan_g20490.t1">
    <property type="protein sequence ID" value="Pan_g20490.t1"/>
    <property type="gene ID" value="Pan_g20490"/>
</dbReference>
<evidence type="ECO:0000256" key="2">
    <source>
        <dbReference type="SAM" id="Phobius"/>
    </source>
</evidence>
<accession>A0A7E4VGD2</accession>
<feature type="region of interest" description="Disordered" evidence="1">
    <location>
        <begin position="69"/>
        <end position="90"/>
    </location>
</feature>
<protein>
    <submittedName>
        <fullName evidence="4">Cytochrome c oxidase polypeptide VIIc</fullName>
    </submittedName>
</protein>
<feature type="compositionally biased region" description="Basic and acidic residues" evidence="1">
    <location>
        <begin position="79"/>
        <end position="90"/>
    </location>
</feature>
<evidence type="ECO:0000256" key="1">
    <source>
        <dbReference type="SAM" id="MobiDB-lite"/>
    </source>
</evidence>
<keyword evidence="2" id="KW-1133">Transmembrane helix</keyword>
<keyword evidence="2" id="KW-0472">Membrane</keyword>
<dbReference type="Proteomes" id="UP000492821">
    <property type="component" value="Unassembled WGS sequence"/>
</dbReference>
<dbReference type="AlphaFoldDB" id="A0A7E4VGD2"/>
<reference evidence="4" key="2">
    <citation type="submission" date="2020-10" db="UniProtKB">
        <authorList>
            <consortium name="WormBaseParasite"/>
        </authorList>
    </citation>
    <scope>IDENTIFICATION</scope>
</reference>